<evidence type="ECO:0000256" key="2">
    <source>
        <dbReference type="ARBA" id="ARBA00022475"/>
    </source>
</evidence>
<dbReference type="Proteomes" id="UP001430065">
    <property type="component" value="Unassembled WGS sequence"/>
</dbReference>
<proteinExistence type="inferred from homology"/>
<sequence length="459" mass="49713">MARSRGSILLQPLVEAVVTMLAVLATLLCTLEIAPGGGPAVLAVVLSLSLSRSHMDHDLRGRLEAVVALPLVGFVAMGVGLLLRHTPWVGALAFVAGMFLAIWLRRFGSMARRAGRLIALPFVTLLTLPHIHAPSNGLLAPVLVPIVVALLSLLWVTVFHLLARRLRWLPPIRALEHAPATPAQEGGMRPVASTRMAIQMAVALALSFVVGYLFFKERWAWIVLTAFIVNSGNRGRLDVAYKSGLRVAGAAVGTVLAMSLTIHTGANPSTTGVLILVALFFGVWLRPLGYAWWALFVTLALALLQGFEPQPPGTLLWLRLEEIVIGAAIGLASAWWVVPVRSSDVLRRRLADALAAMAEATDPATAERLPARVARTLDELEDMAAPFRAARRFTHRFRTLQPADWVDTLLACRTPVIDVIVRGETPGRVRQAIGAARKSLRQPEALLPALQQLRQTLEG</sequence>
<dbReference type="Pfam" id="PF13515">
    <property type="entry name" value="FUSC_2"/>
    <property type="match status" value="1"/>
</dbReference>
<organism evidence="9 10">
    <name type="scientific">Dyella kyungheensis</name>
    <dbReference type="NCBI Taxonomy" id="1242174"/>
    <lineage>
        <taxon>Bacteria</taxon>
        <taxon>Pseudomonadati</taxon>
        <taxon>Pseudomonadota</taxon>
        <taxon>Gammaproteobacteria</taxon>
        <taxon>Lysobacterales</taxon>
        <taxon>Rhodanobacteraceae</taxon>
        <taxon>Dyella</taxon>
    </lineage>
</organism>
<evidence type="ECO:0000313" key="10">
    <source>
        <dbReference type="Proteomes" id="UP001430065"/>
    </source>
</evidence>
<keyword evidence="4 7" id="KW-1133">Transmembrane helix</keyword>
<feature type="transmembrane region" description="Helical" evidence="7">
    <location>
        <begin position="243"/>
        <end position="262"/>
    </location>
</feature>
<feature type="transmembrane region" description="Helical" evidence="7">
    <location>
        <begin position="33"/>
        <end position="51"/>
    </location>
</feature>
<evidence type="ECO:0000259" key="8">
    <source>
        <dbReference type="Pfam" id="PF13515"/>
    </source>
</evidence>
<keyword evidence="3 7" id="KW-0812">Transmembrane</keyword>
<comment type="caution">
    <text evidence="9">The sequence shown here is derived from an EMBL/GenBank/DDBJ whole genome shotgun (WGS) entry which is preliminary data.</text>
</comment>
<protein>
    <submittedName>
        <fullName evidence="9">FUSC family protein</fullName>
    </submittedName>
</protein>
<feature type="transmembrane region" description="Helical" evidence="7">
    <location>
        <begin position="274"/>
        <end position="303"/>
    </location>
</feature>
<feature type="transmembrane region" description="Helical" evidence="7">
    <location>
        <begin position="63"/>
        <end position="82"/>
    </location>
</feature>
<evidence type="ECO:0000256" key="3">
    <source>
        <dbReference type="ARBA" id="ARBA00022692"/>
    </source>
</evidence>
<feature type="transmembrane region" description="Helical" evidence="7">
    <location>
        <begin position="139"/>
        <end position="163"/>
    </location>
</feature>
<dbReference type="EMBL" id="JADIKC010000002">
    <property type="protein sequence ID" value="MBM7120414.1"/>
    <property type="molecule type" value="Genomic_DNA"/>
</dbReference>
<keyword evidence="5 7" id="KW-0472">Membrane</keyword>
<feature type="transmembrane region" description="Helical" evidence="7">
    <location>
        <begin position="196"/>
        <end position="215"/>
    </location>
</feature>
<evidence type="ECO:0000256" key="1">
    <source>
        <dbReference type="ARBA" id="ARBA00004651"/>
    </source>
</evidence>
<keyword evidence="10" id="KW-1185">Reference proteome</keyword>
<keyword evidence="2" id="KW-1003">Cell membrane</keyword>
<feature type="transmembrane region" description="Helical" evidence="7">
    <location>
        <begin position="7"/>
        <end position="27"/>
    </location>
</feature>
<evidence type="ECO:0000313" key="9">
    <source>
        <dbReference type="EMBL" id="MBM7120414.1"/>
    </source>
</evidence>
<gene>
    <name evidence="9" type="ORF">ISP20_04495</name>
</gene>
<accession>A0ABS2JMZ7</accession>
<evidence type="ECO:0000256" key="6">
    <source>
        <dbReference type="ARBA" id="ARBA00043993"/>
    </source>
</evidence>
<dbReference type="RefSeq" id="WP_204634879.1">
    <property type="nucleotide sequence ID" value="NZ_JADIKC010000002.1"/>
</dbReference>
<evidence type="ECO:0000256" key="5">
    <source>
        <dbReference type="ARBA" id="ARBA00023136"/>
    </source>
</evidence>
<name>A0ABS2JMZ7_9GAMM</name>
<dbReference type="PANTHER" id="PTHR30509:SF9">
    <property type="entry name" value="MULTIDRUG RESISTANCE PROTEIN MDTO"/>
    <property type="match status" value="1"/>
</dbReference>
<evidence type="ECO:0000256" key="4">
    <source>
        <dbReference type="ARBA" id="ARBA00022989"/>
    </source>
</evidence>
<feature type="domain" description="Integral membrane bound transporter" evidence="8">
    <location>
        <begin position="207"/>
        <end position="332"/>
    </location>
</feature>
<feature type="transmembrane region" description="Helical" evidence="7">
    <location>
        <begin position="323"/>
        <end position="340"/>
    </location>
</feature>
<reference evidence="9 10" key="1">
    <citation type="submission" date="2020-10" db="EMBL/GenBank/DDBJ databases">
        <title>Phylogeny of dyella-like bacteria.</title>
        <authorList>
            <person name="Fu J."/>
        </authorList>
    </citation>
    <scope>NUCLEOTIDE SEQUENCE [LARGE SCALE GENOMIC DNA]</scope>
    <source>
        <strain evidence="9 10">THG-B117</strain>
    </source>
</reference>
<evidence type="ECO:0000256" key="7">
    <source>
        <dbReference type="SAM" id="Phobius"/>
    </source>
</evidence>
<comment type="subcellular location">
    <subcellularLocation>
        <location evidence="1">Cell membrane</location>
        <topology evidence="1">Multi-pass membrane protein</topology>
    </subcellularLocation>
</comment>
<feature type="transmembrane region" description="Helical" evidence="7">
    <location>
        <begin position="88"/>
        <end position="105"/>
    </location>
</feature>
<dbReference type="InterPro" id="IPR049453">
    <property type="entry name" value="Memb_transporter_dom"/>
</dbReference>
<comment type="similarity">
    <text evidence="6">Belongs to the YccS/YhfK family.</text>
</comment>
<dbReference type="PANTHER" id="PTHR30509">
    <property type="entry name" value="P-HYDROXYBENZOIC ACID EFFLUX PUMP SUBUNIT-RELATED"/>
    <property type="match status" value="1"/>
</dbReference>